<protein>
    <submittedName>
        <fullName evidence="8">Drug/metabolite transporter (DMT)-like permease</fullName>
    </submittedName>
</protein>
<dbReference type="PANTHER" id="PTHR32322">
    <property type="entry name" value="INNER MEMBRANE TRANSPORTER"/>
    <property type="match status" value="1"/>
</dbReference>
<feature type="transmembrane region" description="Helical" evidence="6">
    <location>
        <begin position="163"/>
        <end position="184"/>
    </location>
</feature>
<dbReference type="InterPro" id="IPR050638">
    <property type="entry name" value="AA-Vitamin_Transporters"/>
</dbReference>
<feature type="transmembrane region" description="Helical" evidence="6">
    <location>
        <begin position="196"/>
        <end position="215"/>
    </location>
</feature>
<evidence type="ECO:0000313" key="8">
    <source>
        <dbReference type="EMBL" id="TQO36373.1"/>
    </source>
</evidence>
<feature type="transmembrane region" description="Helical" evidence="6">
    <location>
        <begin position="259"/>
        <end position="278"/>
    </location>
</feature>
<dbReference type="SUPFAM" id="SSF103481">
    <property type="entry name" value="Multidrug resistance efflux transporter EmrE"/>
    <property type="match status" value="2"/>
</dbReference>
<dbReference type="Pfam" id="PF00892">
    <property type="entry name" value="EamA"/>
    <property type="match status" value="2"/>
</dbReference>
<organism evidence="8 9">
    <name type="scientific">Arenibacter algicola</name>
    <dbReference type="NCBI Taxonomy" id="616991"/>
    <lineage>
        <taxon>Bacteria</taxon>
        <taxon>Pseudomonadati</taxon>
        <taxon>Bacteroidota</taxon>
        <taxon>Flavobacteriia</taxon>
        <taxon>Flavobacteriales</taxon>
        <taxon>Flavobacteriaceae</taxon>
        <taxon>Arenibacter</taxon>
    </lineage>
</organism>
<accession>A0ABY3A8U3</accession>
<evidence type="ECO:0000256" key="3">
    <source>
        <dbReference type="ARBA" id="ARBA00022692"/>
    </source>
</evidence>
<feature type="transmembrane region" description="Helical" evidence="6">
    <location>
        <begin position="284"/>
        <end position="301"/>
    </location>
</feature>
<keyword evidence="3 6" id="KW-0812">Transmembrane</keyword>
<feature type="domain" description="EamA" evidence="7">
    <location>
        <begin position="164"/>
        <end position="302"/>
    </location>
</feature>
<name>A0ABY3A8U3_9FLAO</name>
<comment type="similarity">
    <text evidence="2">Belongs to the EamA transporter family.</text>
</comment>
<reference evidence="8 9" key="1">
    <citation type="submission" date="2019-06" db="EMBL/GenBank/DDBJ databases">
        <title>A large-scale integrated study on North Sea by COGITO (Coastal Microbe Genomic &amp; Taxonomic Observatory).</title>
        <authorList>
            <person name="Teeling H."/>
        </authorList>
    </citation>
    <scope>NUCLEOTIDE SEQUENCE [LARGE SCALE GENOMIC DNA]</scope>
    <source>
        <strain evidence="8 9">MAR_2009_79</strain>
    </source>
</reference>
<feature type="domain" description="EamA" evidence="7">
    <location>
        <begin position="19"/>
        <end position="151"/>
    </location>
</feature>
<feature type="transmembrane region" description="Helical" evidence="6">
    <location>
        <begin position="16"/>
        <end position="35"/>
    </location>
</feature>
<dbReference type="Gene3D" id="1.10.3730.20">
    <property type="match status" value="1"/>
</dbReference>
<proteinExistence type="inferred from homology"/>
<feature type="transmembrane region" description="Helical" evidence="6">
    <location>
        <begin position="79"/>
        <end position="101"/>
    </location>
</feature>
<evidence type="ECO:0000256" key="2">
    <source>
        <dbReference type="ARBA" id="ARBA00007362"/>
    </source>
</evidence>
<feature type="transmembrane region" description="Helical" evidence="6">
    <location>
        <begin position="134"/>
        <end position="151"/>
    </location>
</feature>
<dbReference type="InterPro" id="IPR037185">
    <property type="entry name" value="EmrE-like"/>
</dbReference>
<keyword evidence="5 6" id="KW-0472">Membrane</keyword>
<gene>
    <name evidence="8" type="ORF">GQ41_0948</name>
</gene>
<evidence type="ECO:0000313" key="9">
    <source>
        <dbReference type="Proteomes" id="UP000315363"/>
    </source>
</evidence>
<feature type="transmembrane region" description="Helical" evidence="6">
    <location>
        <begin position="227"/>
        <end position="247"/>
    </location>
</feature>
<dbReference type="InterPro" id="IPR000620">
    <property type="entry name" value="EamA_dom"/>
</dbReference>
<evidence type="ECO:0000256" key="4">
    <source>
        <dbReference type="ARBA" id="ARBA00022989"/>
    </source>
</evidence>
<dbReference type="Proteomes" id="UP000315363">
    <property type="component" value="Unassembled WGS sequence"/>
</dbReference>
<sequence>MWFIGKVIFMSKTQNALLIVLAFFAIYVIWGSTYLMNKIAVHELPPFMLASVRFSVAGILIFILCKIMGIPLTITKKQLLNSIVAGFLFLAFGNGFVVWALKYVDSGFAALEIAAQPLVILLLMRILEGKKIQTMSVVGVIIGILGIYLLVSQNQVISQENSVLGMVMIFFCMVSWAYGSLFVAKADLPKNYFVNTGFQMFTAGIILMVGSLLIGETWTLPTTWSSPVQYAMLFLIVLGSIVAFTAFNYLLKVVSPEKVATSTYVNPIIALLLGWFFLDEQITTQSTIAAIVLLTGVYFINTRKKLVLFSRFSSRYSPKED</sequence>
<evidence type="ECO:0000256" key="6">
    <source>
        <dbReference type="SAM" id="Phobius"/>
    </source>
</evidence>
<evidence type="ECO:0000259" key="7">
    <source>
        <dbReference type="Pfam" id="PF00892"/>
    </source>
</evidence>
<feature type="transmembrane region" description="Helical" evidence="6">
    <location>
        <begin position="107"/>
        <end position="127"/>
    </location>
</feature>
<comment type="subcellular location">
    <subcellularLocation>
        <location evidence="1">Membrane</location>
        <topology evidence="1">Multi-pass membrane protein</topology>
    </subcellularLocation>
</comment>
<keyword evidence="9" id="KW-1185">Reference proteome</keyword>
<evidence type="ECO:0000256" key="1">
    <source>
        <dbReference type="ARBA" id="ARBA00004141"/>
    </source>
</evidence>
<dbReference type="PANTHER" id="PTHR32322:SF2">
    <property type="entry name" value="EAMA DOMAIN-CONTAINING PROTEIN"/>
    <property type="match status" value="1"/>
</dbReference>
<comment type="caution">
    <text evidence="8">The sequence shown here is derived from an EMBL/GenBank/DDBJ whole genome shotgun (WGS) entry which is preliminary data.</text>
</comment>
<evidence type="ECO:0000256" key="5">
    <source>
        <dbReference type="ARBA" id="ARBA00023136"/>
    </source>
</evidence>
<feature type="transmembrane region" description="Helical" evidence="6">
    <location>
        <begin position="47"/>
        <end position="67"/>
    </location>
</feature>
<dbReference type="EMBL" id="VHIF01000001">
    <property type="protein sequence ID" value="TQO36373.1"/>
    <property type="molecule type" value="Genomic_DNA"/>
</dbReference>
<keyword evidence="4 6" id="KW-1133">Transmembrane helix</keyword>